<dbReference type="InterPro" id="IPR034731">
    <property type="entry name" value="Znf_CCHC_FOG"/>
</dbReference>
<feature type="region of interest" description="Disordered" evidence="13">
    <location>
        <begin position="247"/>
        <end position="279"/>
    </location>
</feature>
<keyword evidence="11" id="KW-0539">Nucleus</keyword>
<feature type="compositionally biased region" description="Basic and acidic residues" evidence="13">
    <location>
        <begin position="908"/>
        <end position="922"/>
    </location>
</feature>
<keyword evidence="10" id="KW-0804">Transcription</keyword>
<dbReference type="EMBL" id="JAACXV010000016">
    <property type="protein sequence ID" value="KAF7287031.1"/>
    <property type="molecule type" value="Genomic_DNA"/>
</dbReference>
<dbReference type="GO" id="GO:0007507">
    <property type="term" value="P:heart development"/>
    <property type="evidence" value="ECO:0007669"/>
    <property type="project" value="TreeGrafter"/>
</dbReference>
<evidence type="ECO:0000256" key="4">
    <source>
        <dbReference type="ARBA" id="ARBA00022737"/>
    </source>
</evidence>
<dbReference type="GO" id="GO:0000122">
    <property type="term" value="P:negative regulation of transcription by RNA polymerase II"/>
    <property type="evidence" value="ECO:0007669"/>
    <property type="project" value="TreeGrafter"/>
</dbReference>
<evidence type="ECO:0000256" key="5">
    <source>
        <dbReference type="ARBA" id="ARBA00022771"/>
    </source>
</evidence>
<feature type="region of interest" description="Disordered" evidence="13">
    <location>
        <begin position="307"/>
        <end position="338"/>
    </location>
</feature>
<feature type="region of interest" description="Disordered" evidence="13">
    <location>
        <begin position="908"/>
        <end position="929"/>
    </location>
</feature>
<keyword evidence="7" id="KW-0805">Transcription regulation</keyword>
<feature type="domain" description="C2H2-type" evidence="14">
    <location>
        <begin position="222"/>
        <end position="252"/>
    </location>
</feature>
<dbReference type="SUPFAM" id="SSF57667">
    <property type="entry name" value="beta-beta-alpha zinc fingers"/>
    <property type="match status" value="6"/>
</dbReference>
<gene>
    <name evidence="16" type="ORF">GWI33_002416</name>
</gene>
<keyword evidence="4" id="KW-0677">Repeat</keyword>
<dbReference type="GO" id="GO:0008270">
    <property type="term" value="F:zinc ion binding"/>
    <property type="evidence" value="ECO:0007669"/>
    <property type="project" value="UniProtKB-KW"/>
</dbReference>
<proteinExistence type="predicted"/>
<keyword evidence="2" id="KW-0678">Repressor</keyword>
<feature type="compositionally biased region" description="Polar residues" evidence="13">
    <location>
        <begin position="76"/>
        <end position="87"/>
    </location>
</feature>
<keyword evidence="8" id="KW-0238">DNA-binding</keyword>
<evidence type="ECO:0000259" key="15">
    <source>
        <dbReference type="PROSITE" id="PS51810"/>
    </source>
</evidence>
<keyword evidence="17" id="KW-1185">Reference proteome</keyword>
<feature type="compositionally biased region" description="Low complexity" evidence="13">
    <location>
        <begin position="374"/>
        <end position="386"/>
    </location>
</feature>
<dbReference type="Proteomes" id="UP000625711">
    <property type="component" value="Unassembled WGS sequence"/>
</dbReference>
<feature type="domain" description="CCHC FOG-type" evidence="15">
    <location>
        <begin position="719"/>
        <end position="752"/>
    </location>
</feature>
<dbReference type="InterPro" id="IPR036236">
    <property type="entry name" value="Znf_C2H2_sf"/>
</dbReference>
<feature type="compositionally biased region" description="Basic and acidic residues" evidence="13">
    <location>
        <begin position="95"/>
        <end position="124"/>
    </location>
</feature>
<feature type="domain" description="CCHC FOG-type" evidence="15">
    <location>
        <begin position="216"/>
        <end position="249"/>
    </location>
</feature>
<evidence type="ECO:0008006" key="18">
    <source>
        <dbReference type="Google" id="ProtNLM"/>
    </source>
</evidence>
<evidence type="ECO:0000256" key="13">
    <source>
        <dbReference type="SAM" id="MobiDB-lite"/>
    </source>
</evidence>
<dbReference type="OrthoDB" id="8742770at2759"/>
<evidence type="ECO:0000256" key="7">
    <source>
        <dbReference type="ARBA" id="ARBA00023015"/>
    </source>
</evidence>
<dbReference type="GO" id="GO:0030154">
    <property type="term" value="P:cell differentiation"/>
    <property type="evidence" value="ECO:0007669"/>
    <property type="project" value="UniProtKB-ARBA"/>
</dbReference>
<feature type="domain" description="CCHC FOG-type" evidence="15">
    <location>
        <begin position="661"/>
        <end position="694"/>
    </location>
</feature>
<dbReference type="InterPro" id="IPR059121">
    <property type="entry name" value="CCHC_ZFPM2-like"/>
</dbReference>
<keyword evidence="9" id="KW-0010">Activator</keyword>
<dbReference type="GO" id="GO:0045944">
    <property type="term" value="P:positive regulation of transcription by RNA polymerase II"/>
    <property type="evidence" value="ECO:0007669"/>
    <property type="project" value="TreeGrafter"/>
</dbReference>
<feature type="domain" description="CCHC FOG-type" evidence="15">
    <location>
        <begin position="982"/>
        <end position="1015"/>
    </location>
</feature>
<dbReference type="PANTHER" id="PTHR12958:SF3">
    <property type="entry name" value="ZINC FINGER PROTEIN USH"/>
    <property type="match status" value="1"/>
</dbReference>
<dbReference type="Pfam" id="PF25445">
    <property type="entry name" value="CCHC_ZFPM2"/>
    <property type="match status" value="1"/>
</dbReference>
<evidence type="ECO:0000256" key="1">
    <source>
        <dbReference type="ARBA" id="ARBA00004123"/>
    </source>
</evidence>
<comment type="subcellular location">
    <subcellularLocation>
        <location evidence="1">Nucleus</location>
    </subcellularLocation>
</comment>
<feature type="domain" description="C2H2-type" evidence="14">
    <location>
        <begin position="781"/>
        <end position="808"/>
    </location>
</feature>
<comment type="caution">
    <text evidence="16">The sequence shown here is derived from an EMBL/GenBank/DDBJ whole genome shotgun (WGS) entry which is preliminary data.</text>
</comment>
<dbReference type="PANTHER" id="PTHR12958">
    <property type="entry name" value="FRIEND OF GATA2-RELATED"/>
    <property type="match status" value="1"/>
</dbReference>
<feature type="region of interest" description="Disordered" evidence="13">
    <location>
        <begin position="871"/>
        <end position="890"/>
    </location>
</feature>
<evidence type="ECO:0000259" key="14">
    <source>
        <dbReference type="PROSITE" id="PS50157"/>
    </source>
</evidence>
<evidence type="ECO:0000256" key="8">
    <source>
        <dbReference type="ARBA" id="ARBA00023125"/>
    </source>
</evidence>
<feature type="region of interest" description="Disordered" evidence="13">
    <location>
        <begin position="695"/>
        <end position="715"/>
    </location>
</feature>
<dbReference type="GO" id="GO:0009653">
    <property type="term" value="P:anatomical structure morphogenesis"/>
    <property type="evidence" value="ECO:0007669"/>
    <property type="project" value="UniProtKB-ARBA"/>
</dbReference>
<feature type="compositionally biased region" description="Basic and acidic residues" evidence="13">
    <location>
        <begin position="871"/>
        <end position="882"/>
    </location>
</feature>
<dbReference type="Pfam" id="PF12874">
    <property type="entry name" value="zf-met"/>
    <property type="match status" value="1"/>
</dbReference>
<evidence type="ECO:0000256" key="2">
    <source>
        <dbReference type="ARBA" id="ARBA00022491"/>
    </source>
</evidence>
<keyword evidence="3" id="KW-0479">Metal-binding</keyword>
<dbReference type="AlphaFoldDB" id="A0A834IVT7"/>
<dbReference type="SMART" id="SM00355">
    <property type="entry name" value="ZnF_C2H2"/>
    <property type="match status" value="9"/>
</dbReference>
<feature type="region of interest" description="Disordered" evidence="13">
    <location>
        <begin position="1015"/>
        <end position="1037"/>
    </location>
</feature>
<dbReference type="PROSITE" id="PS51810">
    <property type="entry name" value="ZF_CCHC_FOG"/>
    <property type="match status" value="5"/>
</dbReference>
<evidence type="ECO:0000256" key="6">
    <source>
        <dbReference type="ARBA" id="ARBA00022833"/>
    </source>
</evidence>
<feature type="region of interest" description="Disordered" evidence="13">
    <location>
        <begin position="1"/>
        <end position="132"/>
    </location>
</feature>
<evidence type="ECO:0000313" key="16">
    <source>
        <dbReference type="EMBL" id="KAF7287031.1"/>
    </source>
</evidence>
<feature type="compositionally biased region" description="Polar residues" evidence="13">
    <location>
        <begin position="592"/>
        <end position="604"/>
    </location>
</feature>
<dbReference type="InterPro" id="IPR039746">
    <property type="entry name" value="FOG"/>
</dbReference>
<feature type="domain" description="C2H2-type" evidence="14">
    <location>
        <begin position="809"/>
        <end position="836"/>
    </location>
</feature>
<dbReference type="GO" id="GO:0061629">
    <property type="term" value="F:RNA polymerase II-specific DNA-binding transcription factor binding"/>
    <property type="evidence" value="ECO:0007669"/>
    <property type="project" value="InterPro"/>
</dbReference>
<dbReference type="GO" id="GO:0003677">
    <property type="term" value="F:DNA binding"/>
    <property type="evidence" value="ECO:0007669"/>
    <property type="project" value="UniProtKB-KW"/>
</dbReference>
<evidence type="ECO:0000256" key="9">
    <source>
        <dbReference type="ARBA" id="ARBA00023159"/>
    </source>
</evidence>
<feature type="domain" description="C2H2-type" evidence="14">
    <location>
        <begin position="286"/>
        <end position="313"/>
    </location>
</feature>
<dbReference type="InterPro" id="IPR013087">
    <property type="entry name" value="Znf_C2H2_type"/>
</dbReference>
<feature type="region of interest" description="Disordered" evidence="13">
    <location>
        <begin position="374"/>
        <end position="404"/>
    </location>
</feature>
<feature type="compositionally biased region" description="Basic and acidic residues" evidence="13">
    <location>
        <begin position="42"/>
        <end position="71"/>
    </location>
</feature>
<protein>
    <recommendedName>
        <fullName evidence="18">Zinc finger protein ush</fullName>
    </recommendedName>
</protein>
<keyword evidence="5 12" id="KW-0863">Zinc-finger</keyword>
<reference evidence="16" key="1">
    <citation type="submission" date="2020-08" db="EMBL/GenBank/DDBJ databases">
        <title>Genome sequencing and assembly of the red palm weevil Rhynchophorus ferrugineus.</title>
        <authorList>
            <person name="Dias G.B."/>
            <person name="Bergman C.M."/>
            <person name="Manee M."/>
        </authorList>
    </citation>
    <scope>NUCLEOTIDE SEQUENCE</scope>
    <source>
        <strain evidence="16">AA-2017</strain>
        <tissue evidence="16">Whole larva</tissue>
    </source>
</reference>
<keyword evidence="6" id="KW-0862">Zinc</keyword>
<feature type="domain" description="CCHC FOG-type" evidence="15">
    <location>
        <begin position="334"/>
        <end position="367"/>
    </location>
</feature>
<sequence length="1037" mass="112409">MHKATQYVTVTGGDKLPQSNCGSTCVLGRQTTESSARGSKAPSEEKRDQSAIRICAYHEIHEARDWTERPAEGSPPDSNQQSGTGRNMVTVLEAPPKKSDSPDRPASDDDRKSPTKTEPEEKQPRIRLKAGLATDPALNMFSSIKTEAEPPNPTPEYLSSLAPAIQSALASRGLLFPAGLNLSEAVAAVAAAQMAVSGEVARAPSAEIVASPETSRPSVPVYQCSPCGIRFSSLSTLEAHQTYYCSHRPNKPSEDDPKATSSDPSSQSEAGGTDSTSKTLRTTKQYTCPHCSYSADKKVSLNRHMRMHTASPGPTNTPTPAPNSTSVPNGETSGTEGQDRYCAECDIRFSTQKTYRAHKAHYCNSRHVVKQAAPASSCTSGSSPTSPVDPSACRTPPSPTSQLPQQPFLALPTNPIIIVPYSLFRSASVLPSLSTATGIPNPDTPCFLLPNGTLQPMTSALSAMTAAAASNPNTPAQPTPDQVLKAINKTNKEEPPASKENPSSAPLDLTVRKSPELKEKDRNSTPKSNDMDLDHEKENLKHPPFSPEKIECEPLIHHSPCSTPGMAIEKSSPGLRQPISISPKRNLDDLSRSNSPRSSKTPKLSNEKTSLETAVPTGSQFDIPSLHPLLMRAGNMPLFSPELQMRLSDLTPLPPVMPQVIVKQGVSKCKECNIVFCKHENYVIHKKHYCSARNLEDDSSKTSGSPPVSPRSAGATSPAAQYQQLICLACGIKFTSPDNLNAHQQYYCLKRNDLEPKKCLKCRAVVEPGHQCISHTALAGWKCPCCDVISATASAAQRHMETHTGVKAYRCTICKYKGNTLRGMKTHIRVHFDKRSPDLQEEKYISYILEGDNIAAGIAEVPLASHISIDERASPNPERPDPQHSCPQCPYASPYKANVVRHIKLVHEANNDDHLSNGEEKGASGSAKNMQIDEEEEIIVKKEAMEPEVIIAPVEGATIKEEPELSTTPNSKTSDDEIMQEASKNGPNYCQSCDIYFNYLKTFIAHKKFYCSSHTGEISNSNNNNNTGTRTAETSVL</sequence>
<evidence type="ECO:0000313" key="17">
    <source>
        <dbReference type="Proteomes" id="UP000625711"/>
    </source>
</evidence>
<feature type="compositionally biased region" description="Polar residues" evidence="13">
    <location>
        <begin position="1027"/>
        <end position="1037"/>
    </location>
</feature>
<feature type="compositionally biased region" description="Basic and acidic residues" evidence="13">
    <location>
        <begin position="510"/>
        <end position="541"/>
    </location>
</feature>
<accession>A0A834IVT7</accession>
<feature type="compositionally biased region" description="Polar residues" evidence="13">
    <location>
        <begin position="17"/>
        <end position="37"/>
    </location>
</feature>
<dbReference type="FunFam" id="3.30.160.60:FF:000100">
    <property type="entry name" value="Zinc finger 45-like"/>
    <property type="match status" value="1"/>
</dbReference>
<evidence type="ECO:0000256" key="3">
    <source>
        <dbReference type="ARBA" id="ARBA00022723"/>
    </source>
</evidence>
<dbReference type="Gene3D" id="3.30.160.60">
    <property type="entry name" value="Classic Zinc Finger"/>
    <property type="match status" value="2"/>
</dbReference>
<evidence type="ECO:0000256" key="12">
    <source>
        <dbReference type="PROSITE-ProRule" id="PRU00042"/>
    </source>
</evidence>
<feature type="compositionally biased region" description="Polar residues" evidence="13">
    <location>
        <begin position="259"/>
        <end position="279"/>
    </location>
</feature>
<evidence type="ECO:0000256" key="11">
    <source>
        <dbReference type="ARBA" id="ARBA00023242"/>
    </source>
</evidence>
<dbReference type="Pfam" id="PF00096">
    <property type="entry name" value="zf-C2H2"/>
    <property type="match status" value="1"/>
</dbReference>
<dbReference type="PROSITE" id="PS50157">
    <property type="entry name" value="ZINC_FINGER_C2H2_2"/>
    <property type="match status" value="4"/>
</dbReference>
<organism evidence="16 17">
    <name type="scientific">Rhynchophorus ferrugineus</name>
    <name type="common">Red palm weevil</name>
    <name type="synonym">Curculio ferrugineus</name>
    <dbReference type="NCBI Taxonomy" id="354439"/>
    <lineage>
        <taxon>Eukaryota</taxon>
        <taxon>Metazoa</taxon>
        <taxon>Ecdysozoa</taxon>
        <taxon>Arthropoda</taxon>
        <taxon>Hexapoda</taxon>
        <taxon>Insecta</taxon>
        <taxon>Pterygota</taxon>
        <taxon>Neoptera</taxon>
        <taxon>Endopterygota</taxon>
        <taxon>Coleoptera</taxon>
        <taxon>Polyphaga</taxon>
        <taxon>Cucujiformia</taxon>
        <taxon>Curculionidae</taxon>
        <taxon>Dryophthorinae</taxon>
        <taxon>Rhynchophorus</taxon>
    </lineage>
</organism>
<name>A0A834IVT7_RHYFE</name>
<feature type="region of interest" description="Disordered" evidence="13">
    <location>
        <begin position="491"/>
        <end position="619"/>
    </location>
</feature>
<evidence type="ECO:0000256" key="10">
    <source>
        <dbReference type="ARBA" id="ARBA00023163"/>
    </source>
</evidence>
<dbReference type="GO" id="GO:0005634">
    <property type="term" value="C:nucleus"/>
    <property type="evidence" value="ECO:0007669"/>
    <property type="project" value="UniProtKB-SubCell"/>
</dbReference>